<dbReference type="Gene3D" id="1.10.510.10">
    <property type="entry name" value="Transferase(Phosphotransferase) domain 1"/>
    <property type="match status" value="1"/>
</dbReference>
<comment type="caution">
    <text evidence="6">The sequence shown here is derived from an EMBL/GenBank/DDBJ whole genome shotgun (WGS) entry which is preliminary data.</text>
</comment>
<feature type="domain" description="Protein kinase" evidence="5">
    <location>
        <begin position="5"/>
        <end position="252"/>
    </location>
</feature>
<evidence type="ECO:0000256" key="4">
    <source>
        <dbReference type="PROSITE-ProRule" id="PRU10141"/>
    </source>
</evidence>
<dbReference type="PANTHER" id="PTHR24348">
    <property type="entry name" value="SERINE/THREONINE-PROTEIN KINASE UNC-51-RELATED"/>
    <property type="match status" value="1"/>
</dbReference>
<dbReference type="AlphaFoldDB" id="A0A1R2CP88"/>
<sequence>MSKKYELTGMLGRGSSSKVYLSTNTQTGKNFAIKKIDLSTTQIEEKHLKREIDCLIQFKNHNNIVKLEEWFYEDNFLYIVQEYCNGGSLKNFLKRANNIPDNLKMFWINDIAQSIKLLHDNGWVHRDIKSDNFLLNSLDIKLCDFGLSRKTNENEYDYTICGTPLYMSPDLLNNNFSGQKDDIWSFGVLCYEIISGKLPFQAKDFKGLVVLLNEEIDYTKFSEPAANFLRKALEKDPRKRATIHDLIQDDFITSFFIGIINQVIKLLKYCDNSDDLFYIRLKLVLCYFIKFELRDKNCDSKTSQHDIDQLYYDNIIKNLLEMLNSNFNQDLYEQCLCDLQDEIKNVAIHNPYRASLLLYVYKSLNRPIFKKQHVN</sequence>
<accession>A0A1R2CP88</accession>
<dbReference type="GO" id="GO:0005524">
    <property type="term" value="F:ATP binding"/>
    <property type="evidence" value="ECO:0007669"/>
    <property type="project" value="UniProtKB-UniRule"/>
</dbReference>
<dbReference type="EMBL" id="MPUH01000095">
    <property type="protein sequence ID" value="OMJ90802.1"/>
    <property type="molecule type" value="Genomic_DNA"/>
</dbReference>
<feature type="binding site" evidence="4">
    <location>
        <position position="35"/>
    </location>
    <ligand>
        <name>ATP</name>
        <dbReference type="ChEBI" id="CHEBI:30616"/>
    </ligand>
</feature>
<dbReference type="PANTHER" id="PTHR24348:SF68">
    <property type="entry name" value="SERINE_THREONINE-PROTEIN KINASE ATG1C"/>
    <property type="match status" value="1"/>
</dbReference>
<evidence type="ECO:0000313" key="7">
    <source>
        <dbReference type="Proteomes" id="UP000187209"/>
    </source>
</evidence>
<keyword evidence="2 4" id="KW-0547">Nucleotide-binding</keyword>
<dbReference type="GO" id="GO:0010506">
    <property type="term" value="P:regulation of autophagy"/>
    <property type="evidence" value="ECO:0007669"/>
    <property type="project" value="InterPro"/>
</dbReference>
<evidence type="ECO:0000313" key="6">
    <source>
        <dbReference type="EMBL" id="OMJ90802.1"/>
    </source>
</evidence>
<proteinExistence type="predicted"/>
<evidence type="ECO:0000256" key="3">
    <source>
        <dbReference type="ARBA" id="ARBA00022840"/>
    </source>
</evidence>
<comment type="subunit">
    <text evidence="1">Monomer.</text>
</comment>
<keyword evidence="7" id="KW-1185">Reference proteome</keyword>
<dbReference type="GO" id="GO:0005737">
    <property type="term" value="C:cytoplasm"/>
    <property type="evidence" value="ECO:0007669"/>
    <property type="project" value="TreeGrafter"/>
</dbReference>
<reference evidence="6 7" key="1">
    <citation type="submission" date="2016-11" db="EMBL/GenBank/DDBJ databases">
        <title>The macronuclear genome of Stentor coeruleus: a giant cell with tiny introns.</title>
        <authorList>
            <person name="Slabodnick M."/>
            <person name="Ruby J.G."/>
            <person name="Reiff S.B."/>
            <person name="Swart E.C."/>
            <person name="Gosai S."/>
            <person name="Prabakaran S."/>
            <person name="Witkowska E."/>
            <person name="Larue G.E."/>
            <person name="Fisher S."/>
            <person name="Freeman R.M."/>
            <person name="Gunawardena J."/>
            <person name="Chu W."/>
            <person name="Stover N.A."/>
            <person name="Gregory B.D."/>
            <person name="Nowacki M."/>
            <person name="Derisi J."/>
            <person name="Roy S.W."/>
            <person name="Marshall W.F."/>
            <person name="Sood P."/>
        </authorList>
    </citation>
    <scope>NUCLEOTIDE SEQUENCE [LARGE SCALE GENOMIC DNA]</scope>
    <source>
        <strain evidence="6">WM001</strain>
    </source>
</reference>
<evidence type="ECO:0000259" key="5">
    <source>
        <dbReference type="PROSITE" id="PS50011"/>
    </source>
</evidence>
<dbReference type="GO" id="GO:0004674">
    <property type="term" value="F:protein serine/threonine kinase activity"/>
    <property type="evidence" value="ECO:0007669"/>
    <property type="project" value="InterPro"/>
</dbReference>
<dbReference type="InterPro" id="IPR000719">
    <property type="entry name" value="Prot_kinase_dom"/>
</dbReference>
<keyword evidence="3 4" id="KW-0067">ATP-binding</keyword>
<dbReference type="InterPro" id="IPR011009">
    <property type="entry name" value="Kinase-like_dom_sf"/>
</dbReference>
<protein>
    <recommendedName>
        <fullName evidence="5">Protein kinase domain-containing protein</fullName>
    </recommendedName>
</protein>
<gene>
    <name evidence="6" type="ORF">SteCoe_6782</name>
</gene>
<dbReference type="SUPFAM" id="SSF56112">
    <property type="entry name" value="Protein kinase-like (PK-like)"/>
    <property type="match status" value="1"/>
</dbReference>
<dbReference type="Pfam" id="PF00069">
    <property type="entry name" value="Pkinase"/>
    <property type="match status" value="1"/>
</dbReference>
<dbReference type="InterPro" id="IPR017441">
    <property type="entry name" value="Protein_kinase_ATP_BS"/>
</dbReference>
<dbReference type="Proteomes" id="UP000187209">
    <property type="component" value="Unassembled WGS sequence"/>
</dbReference>
<dbReference type="OrthoDB" id="284577at2759"/>
<dbReference type="SMART" id="SM00220">
    <property type="entry name" value="S_TKc"/>
    <property type="match status" value="1"/>
</dbReference>
<evidence type="ECO:0000256" key="2">
    <source>
        <dbReference type="ARBA" id="ARBA00022741"/>
    </source>
</evidence>
<dbReference type="InterPro" id="IPR045269">
    <property type="entry name" value="Atg1-like"/>
</dbReference>
<dbReference type="FunFam" id="1.10.510.10:FF:000571">
    <property type="entry name" value="Maternal embryonic leucine zipper kinase"/>
    <property type="match status" value="1"/>
</dbReference>
<dbReference type="PROSITE" id="PS00107">
    <property type="entry name" value="PROTEIN_KINASE_ATP"/>
    <property type="match status" value="1"/>
</dbReference>
<dbReference type="PROSITE" id="PS50011">
    <property type="entry name" value="PROTEIN_KINASE_DOM"/>
    <property type="match status" value="1"/>
</dbReference>
<evidence type="ECO:0000256" key="1">
    <source>
        <dbReference type="ARBA" id="ARBA00011245"/>
    </source>
</evidence>
<organism evidence="6 7">
    <name type="scientific">Stentor coeruleus</name>
    <dbReference type="NCBI Taxonomy" id="5963"/>
    <lineage>
        <taxon>Eukaryota</taxon>
        <taxon>Sar</taxon>
        <taxon>Alveolata</taxon>
        <taxon>Ciliophora</taxon>
        <taxon>Postciliodesmatophora</taxon>
        <taxon>Heterotrichea</taxon>
        <taxon>Heterotrichida</taxon>
        <taxon>Stentoridae</taxon>
        <taxon>Stentor</taxon>
    </lineage>
</organism>
<name>A0A1R2CP88_9CILI</name>